<evidence type="ECO:0000256" key="4">
    <source>
        <dbReference type="ARBA" id="ARBA00010884"/>
    </source>
</evidence>
<comment type="similarity">
    <text evidence="3">Belongs to the EROs family.</text>
</comment>
<dbReference type="InterPro" id="IPR050960">
    <property type="entry name" value="AB_hydrolase_4_sf"/>
</dbReference>
<evidence type="ECO:0000256" key="3">
    <source>
        <dbReference type="ARBA" id="ARBA00008277"/>
    </source>
</evidence>
<keyword evidence="15" id="KW-0676">Redox-active center</keyword>
<evidence type="ECO:0000256" key="14">
    <source>
        <dbReference type="ARBA" id="ARBA00023180"/>
    </source>
</evidence>
<keyword evidence="9" id="KW-0274">FAD</keyword>
<accession>A0ABD3MFK5</accession>
<evidence type="ECO:0000256" key="12">
    <source>
        <dbReference type="ARBA" id="ARBA00023136"/>
    </source>
</evidence>
<dbReference type="InterPro" id="IPR029058">
    <property type="entry name" value="AB_hydrolase_fold"/>
</dbReference>
<evidence type="ECO:0000313" key="18">
    <source>
        <dbReference type="Proteomes" id="UP001530293"/>
    </source>
</evidence>
<evidence type="ECO:0000256" key="13">
    <source>
        <dbReference type="ARBA" id="ARBA00023157"/>
    </source>
</evidence>
<keyword evidence="12" id="KW-0472">Membrane</keyword>
<proteinExistence type="inferred from homology"/>
<feature type="region of interest" description="Disordered" evidence="16">
    <location>
        <begin position="1"/>
        <end position="32"/>
    </location>
</feature>
<keyword evidence="5" id="KW-0813">Transport</keyword>
<dbReference type="InterPro" id="IPR007266">
    <property type="entry name" value="Ero1"/>
</dbReference>
<dbReference type="PANTHER" id="PTHR10794:SF63">
    <property type="entry name" value="ALPHA_BETA HYDROLASE 1, ISOFORM A"/>
    <property type="match status" value="1"/>
</dbReference>
<dbReference type="Gene3D" id="3.40.50.1820">
    <property type="entry name" value="alpha/beta hydrolase"/>
    <property type="match status" value="1"/>
</dbReference>
<feature type="region of interest" description="Disordered" evidence="16">
    <location>
        <begin position="231"/>
        <end position="257"/>
    </location>
</feature>
<keyword evidence="8" id="KW-0256">Endoplasmic reticulum</keyword>
<keyword evidence="7" id="KW-0732">Signal</keyword>
<name>A0ABD3MFK5_9STRA</name>
<keyword evidence="11" id="KW-0560">Oxidoreductase</keyword>
<feature type="compositionally biased region" description="Low complexity" evidence="16">
    <location>
        <begin position="58"/>
        <end position="69"/>
    </location>
</feature>
<keyword evidence="6" id="KW-0285">Flavoprotein</keyword>
<keyword evidence="13" id="KW-1015">Disulfide bond</keyword>
<sequence>MTVPKWPTKCNDGSRMVVPAQQGNITKQDDDADDAAGKITKIHVSHHVEDIDAGNITGGDDASTGGSTAKQRALAINKSSVSSSSSSSSLVLSSSQRSCRPPSSQQQQQQQRRQSSSLFLQQFHSSTQRPKTLLRQSSQSFHALLRRKSSNLIESINQHIYLPTTPSGWSLFALSLASLGLQYELHVQKKLTASPIVFCQTSRMVGGGGGGSSSVLNTKMDRLYRMLSNGSVVNNNIDPNPSPSGKESNESNSGGGILSRKVTPSFLIGTRGIMSSTAAYAFGDTEAINRSVKRVREVMKMGADGALIVLDWEIPITPPPSPSDNHINRNEQPPKEPCNVTLPNSIDKPVILLIHGMNNDSSFGYIRSMMRTATERGWIAVCMNLRGQDGCREVKNATPRGYNAGYTGDLRGVIQQIQHRLKKKEEEEKINNQDADNRDEDIYIGGPIFLLGYSLGANIITKYLGEESLHGTLPKCIGGGAAMGNPLHINSGSIRFPWNMVLGAGVKKSLLQNHNTYSRHHDPGFQSRYKKALFSTTIGKLDDTVAPYILRNDSHPPYTPRIGYNNGKDYWWNSSSHRYVAHVSVPLLKISAQDDFLVFGQFAKKMNHCMENPNVLVVKTRCGGHLGWQECPPPLTKDGKRTVSSLVRGSGSWSDVAVADFIEAVLQLREEDRRMARSGRNNGNVGQLQPPPPRMLSNLTALLSDLRTLPYFRLYSVDMLASCEYIPQELFECYSESCEIYPVDDEEVPPPIKTVDFAEHEFELDGYARWDMPSQDYYDTMTFPEDYTGYDGSDVWRFIHDRIGFHDGAMATNVYDADDWRADFNKALSGLHAMVSAQVIRGMQEKIEGGEEIDPEAYAWTDPTVEYQRRLGSEGENPEAVENMYFTLMLLLSGVQAARDRLLNECDNGMIGDTHAWETLRSILSHPLLDDPSIEAASQRLRNHALKDSNNLWEARMRTRDLMRIMNCVQCNKCRFHGKISTLGLSTALQLVVGHRGNGGDVGKIHRVELAALVTSMGKFLSGIDLCQEMQSL</sequence>
<evidence type="ECO:0000256" key="8">
    <source>
        <dbReference type="ARBA" id="ARBA00022824"/>
    </source>
</evidence>
<evidence type="ECO:0000313" key="17">
    <source>
        <dbReference type="EMBL" id="KAL3761429.1"/>
    </source>
</evidence>
<comment type="subcellular location">
    <subcellularLocation>
        <location evidence="2">Endoplasmic reticulum membrane</location>
        <topology evidence="2">Peripheral membrane protein</topology>
        <orientation evidence="2">Lumenal side</orientation>
    </subcellularLocation>
</comment>
<comment type="cofactor">
    <cofactor evidence="1">
        <name>FAD</name>
        <dbReference type="ChEBI" id="CHEBI:57692"/>
    </cofactor>
</comment>
<feature type="compositionally biased region" description="Low complexity" evidence="16">
    <location>
        <begin position="243"/>
        <end position="252"/>
    </location>
</feature>
<evidence type="ECO:0000256" key="5">
    <source>
        <dbReference type="ARBA" id="ARBA00022448"/>
    </source>
</evidence>
<evidence type="ECO:0000256" key="6">
    <source>
        <dbReference type="ARBA" id="ARBA00022630"/>
    </source>
</evidence>
<reference evidence="17 18" key="1">
    <citation type="submission" date="2024-10" db="EMBL/GenBank/DDBJ databases">
        <title>Updated reference genomes for cyclostephanoid diatoms.</title>
        <authorList>
            <person name="Roberts W.R."/>
            <person name="Alverson A.J."/>
        </authorList>
    </citation>
    <scope>NUCLEOTIDE SEQUENCE [LARGE SCALE GENOMIC DNA]</scope>
    <source>
        <strain evidence="17 18">AJA232-27</strain>
    </source>
</reference>
<keyword evidence="14" id="KW-0325">Glycoprotein</keyword>
<dbReference type="SUPFAM" id="SSF53474">
    <property type="entry name" value="alpha/beta-Hydrolases"/>
    <property type="match status" value="1"/>
</dbReference>
<evidence type="ECO:0000256" key="2">
    <source>
        <dbReference type="ARBA" id="ARBA00004367"/>
    </source>
</evidence>
<organism evidence="17 18">
    <name type="scientific">Discostella pseudostelligera</name>
    <dbReference type="NCBI Taxonomy" id="259834"/>
    <lineage>
        <taxon>Eukaryota</taxon>
        <taxon>Sar</taxon>
        <taxon>Stramenopiles</taxon>
        <taxon>Ochrophyta</taxon>
        <taxon>Bacillariophyta</taxon>
        <taxon>Coscinodiscophyceae</taxon>
        <taxon>Thalassiosirophycidae</taxon>
        <taxon>Stephanodiscales</taxon>
        <taxon>Stephanodiscaceae</taxon>
        <taxon>Discostella</taxon>
    </lineage>
</organism>
<feature type="compositionally biased region" description="Low complexity" evidence="16">
    <location>
        <begin position="79"/>
        <end position="118"/>
    </location>
</feature>
<evidence type="ECO:0000256" key="1">
    <source>
        <dbReference type="ARBA" id="ARBA00001974"/>
    </source>
</evidence>
<dbReference type="Proteomes" id="UP001530293">
    <property type="component" value="Unassembled WGS sequence"/>
</dbReference>
<evidence type="ECO:0000256" key="16">
    <source>
        <dbReference type="SAM" id="MobiDB-lite"/>
    </source>
</evidence>
<dbReference type="AlphaFoldDB" id="A0ABD3MFK5"/>
<evidence type="ECO:0000256" key="11">
    <source>
        <dbReference type="ARBA" id="ARBA00023002"/>
    </source>
</evidence>
<dbReference type="PANTHER" id="PTHR10794">
    <property type="entry name" value="ABHYDROLASE DOMAIN-CONTAINING PROTEIN"/>
    <property type="match status" value="1"/>
</dbReference>
<dbReference type="InterPro" id="IPR037192">
    <property type="entry name" value="ERO1-like_sf"/>
</dbReference>
<evidence type="ECO:0000256" key="10">
    <source>
        <dbReference type="ARBA" id="ARBA00022982"/>
    </source>
</evidence>
<dbReference type="EMBL" id="JALLBG020000150">
    <property type="protein sequence ID" value="KAL3761429.1"/>
    <property type="molecule type" value="Genomic_DNA"/>
</dbReference>
<comment type="similarity">
    <text evidence="4">Belongs to the AB hydrolase superfamily. AB hydrolase 4 family.</text>
</comment>
<dbReference type="Pfam" id="PF04137">
    <property type="entry name" value="ERO1"/>
    <property type="match status" value="1"/>
</dbReference>
<dbReference type="SUPFAM" id="SSF110019">
    <property type="entry name" value="ERO1-like"/>
    <property type="match status" value="1"/>
</dbReference>
<protein>
    <submittedName>
        <fullName evidence="17">Uncharacterized protein</fullName>
    </submittedName>
</protein>
<feature type="region of interest" description="Disordered" evidence="16">
    <location>
        <begin position="52"/>
        <end position="71"/>
    </location>
</feature>
<comment type="caution">
    <text evidence="17">The sequence shown here is derived from an EMBL/GenBank/DDBJ whole genome shotgun (WGS) entry which is preliminary data.</text>
</comment>
<evidence type="ECO:0000256" key="7">
    <source>
        <dbReference type="ARBA" id="ARBA00022729"/>
    </source>
</evidence>
<dbReference type="GO" id="GO:0016491">
    <property type="term" value="F:oxidoreductase activity"/>
    <property type="evidence" value="ECO:0007669"/>
    <property type="project" value="UniProtKB-KW"/>
</dbReference>
<keyword evidence="18" id="KW-1185">Reference proteome</keyword>
<evidence type="ECO:0000256" key="9">
    <source>
        <dbReference type="ARBA" id="ARBA00022827"/>
    </source>
</evidence>
<gene>
    <name evidence="17" type="ORF">ACHAWU_007388</name>
</gene>
<keyword evidence="10" id="KW-0249">Electron transport</keyword>
<feature type="region of interest" description="Disordered" evidence="16">
    <location>
        <begin position="77"/>
        <end position="118"/>
    </location>
</feature>
<dbReference type="FunFam" id="3.40.50.1820:FF:000920">
    <property type="entry name" value="Predicted protein"/>
    <property type="match status" value="1"/>
</dbReference>
<evidence type="ECO:0000256" key="15">
    <source>
        <dbReference type="ARBA" id="ARBA00023284"/>
    </source>
</evidence>
<dbReference type="GO" id="GO:0005789">
    <property type="term" value="C:endoplasmic reticulum membrane"/>
    <property type="evidence" value="ECO:0007669"/>
    <property type="project" value="UniProtKB-SubCell"/>
</dbReference>